<reference evidence="1" key="1">
    <citation type="journal article" date="2021" name="New Phytol.">
        <title>Evolutionary innovations through gain and loss of genes in the ectomycorrhizal Boletales.</title>
        <authorList>
            <person name="Wu G."/>
            <person name="Miyauchi S."/>
            <person name="Morin E."/>
            <person name="Kuo A."/>
            <person name="Drula E."/>
            <person name="Varga T."/>
            <person name="Kohler A."/>
            <person name="Feng B."/>
            <person name="Cao Y."/>
            <person name="Lipzen A."/>
            <person name="Daum C."/>
            <person name="Hundley H."/>
            <person name="Pangilinan J."/>
            <person name="Johnson J."/>
            <person name="Barry K."/>
            <person name="LaButti K."/>
            <person name="Ng V."/>
            <person name="Ahrendt S."/>
            <person name="Min B."/>
            <person name="Choi I.G."/>
            <person name="Park H."/>
            <person name="Plett J.M."/>
            <person name="Magnuson J."/>
            <person name="Spatafora J.W."/>
            <person name="Nagy L.G."/>
            <person name="Henrissat B."/>
            <person name="Grigoriev I.V."/>
            <person name="Yang Z.L."/>
            <person name="Xu J."/>
            <person name="Martin F.M."/>
        </authorList>
    </citation>
    <scope>NUCLEOTIDE SEQUENCE</scope>
    <source>
        <strain evidence="1">KUC20120723A-06</strain>
    </source>
</reference>
<evidence type="ECO:0000313" key="2">
    <source>
        <dbReference type="Proteomes" id="UP000790709"/>
    </source>
</evidence>
<proteinExistence type="predicted"/>
<organism evidence="1 2">
    <name type="scientific">Leucogyrophana mollusca</name>
    <dbReference type="NCBI Taxonomy" id="85980"/>
    <lineage>
        <taxon>Eukaryota</taxon>
        <taxon>Fungi</taxon>
        <taxon>Dikarya</taxon>
        <taxon>Basidiomycota</taxon>
        <taxon>Agaricomycotina</taxon>
        <taxon>Agaricomycetes</taxon>
        <taxon>Agaricomycetidae</taxon>
        <taxon>Boletales</taxon>
        <taxon>Boletales incertae sedis</taxon>
        <taxon>Leucogyrophana</taxon>
    </lineage>
</organism>
<dbReference type="Proteomes" id="UP000790709">
    <property type="component" value="Unassembled WGS sequence"/>
</dbReference>
<name>A0ACB8B4J8_9AGAM</name>
<protein>
    <submittedName>
        <fullName evidence="1">Uncharacterized protein</fullName>
    </submittedName>
</protein>
<keyword evidence="2" id="KW-1185">Reference proteome</keyword>
<sequence>MDPSQLTLCSFLVEHRGNRSPLSVPGCMLYADSSQPPFVWIPPVLESYKRQSISGFGARYARGDGRGAWARAPKTPRPCSNGTVTLMIRLSCLTQTVLLVRVALPAEPPSNEPSTKATALPRIRTLRTTTTRTPSPYIVSYSDKYWYTHICTPAVRKKHVDSQ</sequence>
<dbReference type="EMBL" id="MU266641">
    <property type="protein sequence ID" value="KAH7919667.1"/>
    <property type="molecule type" value="Genomic_DNA"/>
</dbReference>
<accession>A0ACB8B4J8</accession>
<evidence type="ECO:0000313" key="1">
    <source>
        <dbReference type="EMBL" id="KAH7919667.1"/>
    </source>
</evidence>
<comment type="caution">
    <text evidence="1">The sequence shown here is derived from an EMBL/GenBank/DDBJ whole genome shotgun (WGS) entry which is preliminary data.</text>
</comment>
<gene>
    <name evidence="1" type="ORF">BV22DRAFT_849479</name>
</gene>